<gene>
    <name evidence="1" type="ORF">SVA_3760</name>
</gene>
<keyword evidence="2" id="KW-1185">Reference proteome</keyword>
<dbReference type="AlphaFoldDB" id="A0A1B4VBZ2"/>
<name>A0A1B4VBZ2_9GAMM</name>
<dbReference type="RefSeq" id="WP_096462609.1">
    <property type="nucleotide sequence ID" value="NZ_AP014936.1"/>
</dbReference>
<accession>A0A1B4VBZ2</accession>
<dbReference type="KEGG" id="sva:SVA_3760"/>
<dbReference type="Proteomes" id="UP000218899">
    <property type="component" value="Chromosome"/>
</dbReference>
<protein>
    <submittedName>
        <fullName evidence="1">Uncharacterized protein</fullName>
    </submittedName>
</protein>
<evidence type="ECO:0000313" key="2">
    <source>
        <dbReference type="Proteomes" id="UP000218899"/>
    </source>
</evidence>
<evidence type="ECO:0000313" key="1">
    <source>
        <dbReference type="EMBL" id="BAU50294.1"/>
    </source>
</evidence>
<dbReference type="EMBL" id="AP014936">
    <property type="protein sequence ID" value="BAU50294.1"/>
    <property type="molecule type" value="Genomic_DNA"/>
</dbReference>
<dbReference type="OrthoDB" id="8564048at2"/>
<organism evidence="1 2">
    <name type="scientific">Sulfurifustis variabilis</name>
    <dbReference type="NCBI Taxonomy" id="1675686"/>
    <lineage>
        <taxon>Bacteria</taxon>
        <taxon>Pseudomonadati</taxon>
        <taxon>Pseudomonadota</taxon>
        <taxon>Gammaproteobacteria</taxon>
        <taxon>Acidiferrobacterales</taxon>
        <taxon>Acidiferrobacteraceae</taxon>
        <taxon>Sulfurifustis</taxon>
    </lineage>
</organism>
<reference evidence="1 2" key="1">
    <citation type="submission" date="2015-08" db="EMBL/GenBank/DDBJ databases">
        <title>Complete genome sequence of Sulfurifustis variabilis.</title>
        <authorList>
            <person name="Miura A."/>
            <person name="Kojima H."/>
            <person name="Fukui M."/>
        </authorList>
    </citation>
    <scope>NUCLEOTIDE SEQUENCE [LARGE SCALE GENOMIC DNA]</scope>
    <source>
        <strain evidence="2">skN76</strain>
    </source>
</reference>
<sequence>MNAVRPLADPGIPPQLLLGGRTLDLRLTRRAERALRDQREALEIEMELYFSCFLRKRVYFLSAPRDAVARGALTPNVNVSFRAVTTRACVVGDVEGRPDLERLPLKRAAAFMPRWISLDYRGRWSGEFGY</sequence>
<proteinExistence type="predicted"/>